<gene>
    <name evidence="1" type="primary">249</name>
    <name evidence="1" type="ORF">SEA_BLUEEYEDBEAUTY_249</name>
</gene>
<dbReference type="RefSeq" id="YP_009839410.1">
    <property type="nucleotide sequence ID" value="NC_048720.1"/>
</dbReference>
<evidence type="ECO:0000313" key="2">
    <source>
        <dbReference type="Proteomes" id="UP000258408"/>
    </source>
</evidence>
<dbReference type="GeneID" id="55600039"/>
<name>A0A345L254_9CAUD</name>
<evidence type="ECO:0000313" key="1">
    <source>
        <dbReference type="EMBL" id="AXH49356.1"/>
    </source>
</evidence>
<sequence length="70" mass="7879">MKKIVAKLRRNKDLNTFVVYMTNGKKFKVKAKNATLWYKTGTGICCDIKWEGRVTDFSPAPASVAALVKK</sequence>
<keyword evidence="2" id="KW-1185">Reference proteome</keyword>
<protein>
    <submittedName>
        <fullName evidence="1">Uncharacterized protein</fullName>
    </submittedName>
</protein>
<organism evidence="1 2">
    <name type="scientific">Streptomyces phage Blueeyedbeauty</name>
    <dbReference type="NCBI Taxonomy" id="2250336"/>
    <lineage>
        <taxon>Viruses</taxon>
        <taxon>Duplodnaviria</taxon>
        <taxon>Heunggongvirae</taxon>
        <taxon>Uroviricota</taxon>
        <taxon>Caudoviricetes</taxon>
        <taxon>Stanwilliamsviridae</taxon>
        <taxon>Loccivirinae</taxon>
        <taxon>Annadreamyvirus</taxon>
        <taxon>Annadreamyvirus blueeyedbeauty</taxon>
    </lineage>
</organism>
<dbReference type="Proteomes" id="UP000258408">
    <property type="component" value="Segment"/>
</dbReference>
<accession>A0A345L254</accession>
<dbReference type="KEGG" id="vg:55600039"/>
<reference evidence="1 2" key="1">
    <citation type="submission" date="2018-06" db="EMBL/GenBank/DDBJ databases">
        <authorList>
            <person name="Luttrell C.E."/>
            <person name="Myers K.N."/>
            <person name="Simpson A.N."/>
            <person name="Sulollari A."/>
            <person name="Suri N."/>
            <person name="Nayek S."/>
            <person name="Bhuiyan S."/>
            <person name="Smith B.R."/>
            <person name="Hughes L.E."/>
            <person name="Garlena R.A."/>
            <person name="Russell D.A."/>
            <person name="Pope W.H."/>
            <person name="Jacobs-Sera D."/>
            <person name="Hatfull G.F."/>
        </authorList>
    </citation>
    <scope>NUCLEOTIDE SEQUENCE [LARGE SCALE GENOMIC DNA]</scope>
</reference>
<dbReference type="EMBL" id="MH536814">
    <property type="protein sequence ID" value="AXH49356.1"/>
    <property type="molecule type" value="Genomic_DNA"/>
</dbReference>
<proteinExistence type="predicted"/>